<keyword evidence="1" id="KW-0812">Transmembrane</keyword>
<evidence type="ECO:0000313" key="2">
    <source>
        <dbReference type="EMBL" id="ACZ19827.1"/>
    </source>
</evidence>
<dbReference type="HOGENOM" id="CLU_2829850_0_0_0"/>
<dbReference type="STRING" id="525903.Taci_1606"/>
<gene>
    <name evidence="2" type="ordered locus">Taci_1606</name>
</gene>
<dbReference type="EnsemblBacteria" id="ACZ19827">
    <property type="protein sequence ID" value="ACZ19827"/>
    <property type="gene ID" value="Taci_1606"/>
</dbReference>
<organism evidence="2 3">
    <name type="scientific">Thermanaerovibrio acidaminovorans (strain ATCC 49978 / DSM 6589 / Su883)</name>
    <name type="common">Selenomonas acidaminovorans</name>
    <dbReference type="NCBI Taxonomy" id="525903"/>
    <lineage>
        <taxon>Bacteria</taxon>
        <taxon>Thermotogati</taxon>
        <taxon>Synergistota</taxon>
        <taxon>Synergistia</taxon>
        <taxon>Synergistales</taxon>
        <taxon>Synergistaceae</taxon>
        <taxon>Thermanaerovibrio</taxon>
    </lineage>
</organism>
<feature type="transmembrane region" description="Helical" evidence="1">
    <location>
        <begin position="33"/>
        <end position="57"/>
    </location>
</feature>
<dbReference type="KEGG" id="tai:Taci_1606"/>
<keyword evidence="1" id="KW-1133">Transmembrane helix</keyword>
<keyword evidence="1" id="KW-0472">Membrane</keyword>
<proteinExistence type="predicted"/>
<dbReference type="AlphaFoldDB" id="D1B736"/>
<name>D1B736_THEAS</name>
<dbReference type="Proteomes" id="UP000002030">
    <property type="component" value="Chromosome"/>
</dbReference>
<evidence type="ECO:0000313" key="3">
    <source>
        <dbReference type="Proteomes" id="UP000002030"/>
    </source>
</evidence>
<keyword evidence="3" id="KW-1185">Reference proteome</keyword>
<dbReference type="EMBL" id="CP001818">
    <property type="protein sequence ID" value="ACZ19827.1"/>
    <property type="molecule type" value="Genomic_DNA"/>
</dbReference>
<accession>D1B736</accession>
<protein>
    <submittedName>
        <fullName evidence="2">Uncharacterized protein</fullName>
    </submittedName>
</protein>
<evidence type="ECO:0000256" key="1">
    <source>
        <dbReference type="SAM" id="Phobius"/>
    </source>
</evidence>
<reference evidence="2 3" key="1">
    <citation type="journal article" date="2009" name="Stand. Genomic Sci.">
        <title>Complete genome sequence of Thermanaerovibrio acidaminovorans type strain (Su883).</title>
        <authorList>
            <person name="Chovatia M."/>
            <person name="Sikorski J."/>
            <person name="Schroder M."/>
            <person name="Lapidus A."/>
            <person name="Nolan M."/>
            <person name="Tice H."/>
            <person name="Glavina Del Rio T."/>
            <person name="Copeland A."/>
            <person name="Cheng J.F."/>
            <person name="Lucas S."/>
            <person name="Chen F."/>
            <person name="Bruce D."/>
            <person name="Goodwin L."/>
            <person name="Pitluck S."/>
            <person name="Ivanova N."/>
            <person name="Mavromatis K."/>
            <person name="Ovchinnikova G."/>
            <person name="Pati A."/>
            <person name="Chen A."/>
            <person name="Palaniappan K."/>
            <person name="Land M."/>
            <person name="Hauser L."/>
            <person name="Chang Y.J."/>
            <person name="Jeffries C.D."/>
            <person name="Chain P."/>
            <person name="Saunders E."/>
            <person name="Detter J.C."/>
            <person name="Brettin T."/>
            <person name="Rohde M."/>
            <person name="Goker M."/>
            <person name="Spring S."/>
            <person name="Bristow J."/>
            <person name="Markowitz V."/>
            <person name="Hugenholtz P."/>
            <person name="Kyrpides N.C."/>
            <person name="Klenk H.P."/>
            <person name="Eisen J.A."/>
        </authorList>
    </citation>
    <scope>NUCLEOTIDE SEQUENCE [LARGE SCALE GENOMIC DNA]</scope>
    <source>
        <strain evidence="3">ATCC 49978 / DSM 6589 / Su883</strain>
    </source>
</reference>
<sequence>MNHHRLGSIMETVVINSFSLLVLLAVISRGIDLGALVGFILISLLSLLVLLVLVLIIGPSPDPVRT</sequence>
<feature type="transmembrane region" description="Helical" evidence="1">
    <location>
        <begin position="6"/>
        <end position="26"/>
    </location>
</feature>